<organism evidence="6 7">
    <name type="scientific">Hyphodiscus hymeniophilus</name>
    <dbReference type="NCBI Taxonomy" id="353542"/>
    <lineage>
        <taxon>Eukaryota</taxon>
        <taxon>Fungi</taxon>
        <taxon>Dikarya</taxon>
        <taxon>Ascomycota</taxon>
        <taxon>Pezizomycotina</taxon>
        <taxon>Leotiomycetes</taxon>
        <taxon>Helotiales</taxon>
        <taxon>Hyphodiscaceae</taxon>
        <taxon>Hyphodiscus</taxon>
    </lineage>
</organism>
<feature type="region of interest" description="Disordered" evidence="4">
    <location>
        <begin position="679"/>
        <end position="719"/>
    </location>
</feature>
<feature type="compositionally biased region" description="Low complexity" evidence="4">
    <location>
        <begin position="9"/>
        <end position="34"/>
    </location>
</feature>
<feature type="domain" description="Zn(2)-C6 fungal-type" evidence="5">
    <location>
        <begin position="55"/>
        <end position="84"/>
    </location>
</feature>
<dbReference type="AlphaFoldDB" id="A0A9P6VNN9"/>
<dbReference type="InterPro" id="IPR001138">
    <property type="entry name" value="Zn2Cys6_DnaBD"/>
</dbReference>
<name>A0A9P6VNN9_9HELO</name>
<dbReference type="CDD" id="cd00067">
    <property type="entry name" value="GAL4"/>
    <property type="match status" value="1"/>
</dbReference>
<dbReference type="PROSITE" id="PS00463">
    <property type="entry name" value="ZN2_CY6_FUNGAL_1"/>
    <property type="match status" value="1"/>
</dbReference>
<keyword evidence="7" id="KW-1185">Reference proteome</keyword>
<dbReference type="InterPro" id="IPR007219">
    <property type="entry name" value="XnlR_reg_dom"/>
</dbReference>
<sequence>MYAGSFTQSPQATAPPASALSPSAPPSADSNAGAYSPTEERKSSHSGANGLNARSCVTCRRRKVKCDKQVPCTNCKKAQTQCVFPAPGRAPRRPRQGKLVTEREAELLKRLRRLEGVVEELSGQVDFEAVKNSPASDHSHKDGESPGGSTRANSVRVVGMDEGTGTRKAWVTRAFNLGAGPPKTAFGTDRMQQSMGRLVLDEGKTSFVANPFWATLSEQEVEEIRDILEEPVDYDSEDESNPILPSDTVTDASHQSFIMGYNSSSVNLQPLHPLPSQIPFYWQTFLENVQPLVKILHTQTMDKTIKEVLQNLDSLSPSTEALMFSIYFATITSMNEDEVRMSFGVEKSYLIKQYRFGVEQALAKAGFLNTDEIVTVQALVLFLVCVRRHDDTRFVWSMAGLALRIAQSLGLHRDGSKFGLSPFDTEMRRRLWWQVCILDVRASEDHGSDPSILDQAFDTEMPLSVNDSDLDPDATEPPTPRHGVSEMTFCLIRYEICSLTRQLSYTPPGSFYQARAALVTLEDKEQMIKDCADRLEEKYLQYCEEAGPLYWVAATVARLITAKMSLIIYHPLTQPGKPSPLSQDTKDRLFMASIEIIEYSSVLKSEASTKQWGWLFHTYVQWHAIAYILGELCIRPHSMIVDRAWRAVDGVFSDFADAVSHSKGRMLWLPMRKLMAKARRKREENMQAQSEHGRISNDLGMNSQFIRPPPSGPTSSRRVAGDRLHMQTTDTTNMIANQKNEFHPTPIQSPSTNNGNPFPTQQNYAHDIPMSEPQIQPQVIGMGPRLAPEQIQLQMQQQQRQMQQTPWLLDDSALVDLDMAGLDGDPNWEGWDDLVKDFQMEADNAGGLGEIRGPALGGMGSWW</sequence>
<evidence type="ECO:0000256" key="1">
    <source>
        <dbReference type="ARBA" id="ARBA00004123"/>
    </source>
</evidence>
<evidence type="ECO:0000256" key="4">
    <source>
        <dbReference type="SAM" id="MobiDB-lite"/>
    </source>
</evidence>
<dbReference type="PANTHER" id="PTHR31001:SF50">
    <property type="entry name" value="ZN(II)2CYS6 TRANSCRIPTION FACTOR (EUROFUNG)"/>
    <property type="match status" value="1"/>
</dbReference>
<dbReference type="Proteomes" id="UP000785200">
    <property type="component" value="Unassembled WGS sequence"/>
</dbReference>
<evidence type="ECO:0000313" key="6">
    <source>
        <dbReference type="EMBL" id="KAG0651731.1"/>
    </source>
</evidence>
<proteinExistence type="predicted"/>
<keyword evidence="3" id="KW-0539">Nucleus</keyword>
<dbReference type="PROSITE" id="PS50048">
    <property type="entry name" value="ZN2_CY6_FUNGAL_2"/>
    <property type="match status" value="1"/>
</dbReference>
<dbReference type="GO" id="GO:0008270">
    <property type="term" value="F:zinc ion binding"/>
    <property type="evidence" value="ECO:0007669"/>
    <property type="project" value="InterPro"/>
</dbReference>
<dbReference type="SMART" id="SM00906">
    <property type="entry name" value="Fungal_trans"/>
    <property type="match status" value="1"/>
</dbReference>
<feature type="region of interest" description="Disordered" evidence="4">
    <location>
        <begin position="1"/>
        <end position="51"/>
    </location>
</feature>
<dbReference type="SUPFAM" id="SSF57701">
    <property type="entry name" value="Zn2/Cys6 DNA-binding domain"/>
    <property type="match status" value="1"/>
</dbReference>
<evidence type="ECO:0000256" key="3">
    <source>
        <dbReference type="ARBA" id="ARBA00023242"/>
    </source>
</evidence>
<dbReference type="GO" id="GO:0005634">
    <property type="term" value="C:nucleus"/>
    <property type="evidence" value="ECO:0007669"/>
    <property type="project" value="UniProtKB-SubCell"/>
</dbReference>
<dbReference type="InterPro" id="IPR050613">
    <property type="entry name" value="Sec_Metabolite_Reg"/>
</dbReference>
<evidence type="ECO:0000259" key="5">
    <source>
        <dbReference type="PROSITE" id="PS50048"/>
    </source>
</evidence>
<feature type="compositionally biased region" description="Basic and acidic residues" evidence="4">
    <location>
        <begin position="681"/>
        <end position="695"/>
    </location>
</feature>
<gene>
    <name evidence="6" type="ORF">D0Z07_2117</name>
</gene>
<dbReference type="InterPro" id="IPR036864">
    <property type="entry name" value="Zn2-C6_fun-type_DNA-bd_sf"/>
</dbReference>
<dbReference type="EMBL" id="VNKQ01000004">
    <property type="protein sequence ID" value="KAG0651731.1"/>
    <property type="molecule type" value="Genomic_DNA"/>
</dbReference>
<dbReference type="PANTHER" id="PTHR31001">
    <property type="entry name" value="UNCHARACTERIZED TRANSCRIPTIONAL REGULATORY PROTEIN"/>
    <property type="match status" value="1"/>
</dbReference>
<dbReference type="CDD" id="cd12148">
    <property type="entry name" value="fungal_TF_MHR"/>
    <property type="match status" value="1"/>
</dbReference>
<accession>A0A9P6VNN9</accession>
<comment type="subcellular location">
    <subcellularLocation>
        <location evidence="1">Nucleus</location>
    </subcellularLocation>
</comment>
<evidence type="ECO:0000256" key="2">
    <source>
        <dbReference type="ARBA" id="ARBA00022723"/>
    </source>
</evidence>
<dbReference type="Pfam" id="PF00172">
    <property type="entry name" value="Zn_clus"/>
    <property type="match status" value="1"/>
</dbReference>
<dbReference type="GO" id="GO:0000981">
    <property type="term" value="F:DNA-binding transcription factor activity, RNA polymerase II-specific"/>
    <property type="evidence" value="ECO:0007669"/>
    <property type="project" value="InterPro"/>
</dbReference>
<comment type="caution">
    <text evidence="6">The sequence shown here is derived from an EMBL/GenBank/DDBJ whole genome shotgun (WGS) entry which is preliminary data.</text>
</comment>
<reference evidence="6" key="1">
    <citation type="submission" date="2019-07" db="EMBL/GenBank/DDBJ databases">
        <title>Hyphodiscus hymeniophilus genome sequencing and assembly.</title>
        <authorList>
            <person name="Kramer G."/>
            <person name="Nodwell J."/>
        </authorList>
    </citation>
    <scope>NUCLEOTIDE SEQUENCE</scope>
    <source>
        <strain evidence="6">ATCC 34498</strain>
    </source>
</reference>
<dbReference type="GO" id="GO:0003677">
    <property type="term" value="F:DNA binding"/>
    <property type="evidence" value="ECO:0007669"/>
    <property type="project" value="InterPro"/>
</dbReference>
<dbReference type="Pfam" id="PF04082">
    <property type="entry name" value="Fungal_trans"/>
    <property type="match status" value="1"/>
</dbReference>
<dbReference type="SMART" id="SM00066">
    <property type="entry name" value="GAL4"/>
    <property type="match status" value="1"/>
</dbReference>
<feature type="region of interest" description="Disordered" evidence="4">
    <location>
        <begin position="128"/>
        <end position="153"/>
    </location>
</feature>
<dbReference type="GO" id="GO:0006351">
    <property type="term" value="P:DNA-templated transcription"/>
    <property type="evidence" value="ECO:0007669"/>
    <property type="project" value="InterPro"/>
</dbReference>
<keyword evidence="2" id="KW-0479">Metal-binding</keyword>
<dbReference type="OrthoDB" id="435881at2759"/>
<dbReference type="Gene3D" id="4.10.240.10">
    <property type="entry name" value="Zn(2)-C6 fungal-type DNA-binding domain"/>
    <property type="match status" value="1"/>
</dbReference>
<evidence type="ECO:0000313" key="7">
    <source>
        <dbReference type="Proteomes" id="UP000785200"/>
    </source>
</evidence>
<protein>
    <submittedName>
        <fullName evidence="6">Bikaverin cluster transcription factor bik5</fullName>
    </submittedName>
</protein>